<keyword evidence="2" id="KW-1003">Cell membrane</keyword>
<keyword evidence="10" id="KW-1185">Reference proteome</keyword>
<feature type="domain" description="MacB-like periplasmic core" evidence="8">
    <location>
        <begin position="20"/>
        <end position="243"/>
    </location>
</feature>
<feature type="transmembrane region" description="Helical" evidence="6">
    <location>
        <begin position="329"/>
        <end position="351"/>
    </location>
</feature>
<evidence type="ECO:0000256" key="1">
    <source>
        <dbReference type="ARBA" id="ARBA00004651"/>
    </source>
</evidence>
<feature type="transmembrane region" description="Helical" evidence="6">
    <location>
        <begin position="424"/>
        <end position="444"/>
    </location>
</feature>
<dbReference type="GO" id="GO:0022857">
    <property type="term" value="F:transmembrane transporter activity"/>
    <property type="evidence" value="ECO:0007669"/>
    <property type="project" value="TreeGrafter"/>
</dbReference>
<dbReference type="PROSITE" id="PS51257">
    <property type="entry name" value="PROKAR_LIPOPROTEIN"/>
    <property type="match status" value="1"/>
</dbReference>
<dbReference type="InterPro" id="IPR025857">
    <property type="entry name" value="MacB_PCD"/>
</dbReference>
<feature type="transmembrane region" description="Helical" evidence="6">
    <location>
        <begin position="755"/>
        <end position="773"/>
    </location>
</feature>
<accession>A0A318UAN0</accession>
<evidence type="ECO:0000313" key="10">
    <source>
        <dbReference type="Proteomes" id="UP000248198"/>
    </source>
</evidence>
<evidence type="ECO:0000259" key="8">
    <source>
        <dbReference type="Pfam" id="PF12704"/>
    </source>
</evidence>
<dbReference type="InterPro" id="IPR003838">
    <property type="entry name" value="ABC3_permease_C"/>
</dbReference>
<dbReference type="OrthoDB" id="1451596at2"/>
<dbReference type="GO" id="GO:0005886">
    <property type="term" value="C:plasma membrane"/>
    <property type="evidence" value="ECO:0007669"/>
    <property type="project" value="UniProtKB-SubCell"/>
</dbReference>
<evidence type="ECO:0000256" key="6">
    <source>
        <dbReference type="SAM" id="Phobius"/>
    </source>
</evidence>
<evidence type="ECO:0000256" key="5">
    <source>
        <dbReference type="ARBA" id="ARBA00023136"/>
    </source>
</evidence>
<keyword evidence="3 6" id="KW-0812">Transmembrane</keyword>
<feature type="domain" description="MacB-like periplasmic core" evidence="8">
    <location>
        <begin position="458"/>
        <end position="596"/>
    </location>
</feature>
<evidence type="ECO:0000313" key="9">
    <source>
        <dbReference type="EMBL" id="PYF68837.1"/>
    </source>
</evidence>
<proteinExistence type="predicted"/>
<dbReference type="Pfam" id="PF12704">
    <property type="entry name" value="MacB_PCD"/>
    <property type="match status" value="2"/>
</dbReference>
<feature type="transmembrane region" description="Helical" evidence="6">
    <location>
        <begin position="285"/>
        <end position="304"/>
    </location>
</feature>
<sequence>MFRLSLKIAFRNLLKHKGFSLINIGGLAIGMACCLMFLLYVRYEWSYNKQFKNIDRIYAVYKNYHASAEIFTYGGTGDALPRTLAPAALQTIPEVEQASRIARRYSLLFNYKENTFKKDGYFVDPSFLNILDYPFTKGNAQSSLKDPGSVVLTESTAKGLFGNEDPMGKVVKWDNHINLKVTGIIADPPLNQTYRFDMLMPWSLFEREAPDVLKTDWGSGFCNTIVLLKEHSNFNSADAQFRKIFKLNEQQTHSEAFLFPWSKAHLYNKFENGKQAGGKIEQVRMFVLLAFCILLIACINYMNLSTARSEKRAREVGVRKTLGSSRASLAAQFFTESILLSLVAVVIAFMLTEASLPYFNRLLDIQMTIDYYSYTFWGALLLLMLVTGLAAGSYPSFYLSSFIPVKVLKGFSASGRSSLPIRKILVVLQFGFSICMIIAALVIYGQINFIRNKPLGFEQNNLVQLDRSGEFKKAEKRELFKAELIKSGAVVSATEFSNGFTNGGDNTTSFEWPGKLPNENIVMNYRATGYDFTKTTGVTLLQGRDFSRDYGTDSLSVILNESTVQAMRLKNPIGTRIKWEGSTFTVIGVMKNYAYESAVYKVNPTLFFLNPKETSVLLLKLNPAKSLNSSLQAIQDMNARINPAYPSNLQFISQNMEDKFRNERTLGALSNVFGGFAIFISCLGLLGLALYMAEQRSKEISIRKVLGADLGNILVLLNKDFVKLVLISNVIACPVAYIFAKQWLQKYDYKIDITIWPFLLALLLSLLIALLTISMQSFKVARANAVDALKYE</sequence>
<gene>
    <name evidence="9" type="ORF">B0O44_11115</name>
</gene>
<feature type="transmembrane region" description="Helical" evidence="6">
    <location>
        <begin position="721"/>
        <end position="740"/>
    </location>
</feature>
<dbReference type="PANTHER" id="PTHR30572:SF18">
    <property type="entry name" value="ABC-TYPE MACROLIDE FAMILY EXPORT SYSTEM PERMEASE COMPONENT 2"/>
    <property type="match status" value="1"/>
</dbReference>
<feature type="transmembrane region" description="Helical" evidence="6">
    <location>
        <begin position="371"/>
        <end position="391"/>
    </location>
</feature>
<name>A0A318UAN0_9SPHI</name>
<keyword evidence="5 6" id="KW-0472">Membrane</keyword>
<evidence type="ECO:0000259" key="7">
    <source>
        <dbReference type="Pfam" id="PF02687"/>
    </source>
</evidence>
<evidence type="ECO:0000256" key="3">
    <source>
        <dbReference type="ARBA" id="ARBA00022692"/>
    </source>
</evidence>
<comment type="subcellular location">
    <subcellularLocation>
        <location evidence="1">Cell membrane</location>
        <topology evidence="1">Multi-pass membrane protein</topology>
    </subcellularLocation>
</comment>
<reference evidence="9 10" key="1">
    <citation type="submission" date="2018-06" db="EMBL/GenBank/DDBJ databases">
        <title>Genomic Encyclopedia of Archaeal and Bacterial Type Strains, Phase II (KMG-II): from individual species to whole genera.</title>
        <authorList>
            <person name="Goeker M."/>
        </authorList>
    </citation>
    <scope>NUCLEOTIDE SEQUENCE [LARGE SCALE GENOMIC DNA]</scope>
    <source>
        <strain evidence="9 10">DSM 27372</strain>
    </source>
</reference>
<keyword evidence="9" id="KW-0449">Lipoprotein</keyword>
<feature type="domain" description="ABC3 transporter permease C-terminal" evidence="7">
    <location>
        <begin position="288"/>
        <end position="391"/>
    </location>
</feature>
<dbReference type="Pfam" id="PF02687">
    <property type="entry name" value="FtsX"/>
    <property type="match status" value="2"/>
</dbReference>
<keyword evidence="4 6" id="KW-1133">Transmembrane helix</keyword>
<feature type="transmembrane region" description="Helical" evidence="6">
    <location>
        <begin position="672"/>
        <end position="693"/>
    </location>
</feature>
<evidence type="ECO:0000256" key="4">
    <source>
        <dbReference type="ARBA" id="ARBA00022989"/>
    </source>
</evidence>
<dbReference type="RefSeq" id="WP_110834515.1">
    <property type="nucleotide sequence ID" value="NZ_QKLU01000011.1"/>
</dbReference>
<dbReference type="AlphaFoldDB" id="A0A318UAN0"/>
<feature type="transmembrane region" description="Helical" evidence="6">
    <location>
        <begin position="21"/>
        <end position="43"/>
    </location>
</feature>
<dbReference type="InterPro" id="IPR050250">
    <property type="entry name" value="Macrolide_Exporter_MacB"/>
</dbReference>
<dbReference type="PANTHER" id="PTHR30572">
    <property type="entry name" value="MEMBRANE COMPONENT OF TRANSPORTER-RELATED"/>
    <property type="match status" value="1"/>
</dbReference>
<comment type="caution">
    <text evidence="9">The sequence shown here is derived from an EMBL/GenBank/DDBJ whole genome shotgun (WGS) entry which is preliminary data.</text>
</comment>
<evidence type="ECO:0000256" key="2">
    <source>
        <dbReference type="ARBA" id="ARBA00022475"/>
    </source>
</evidence>
<protein>
    <submittedName>
        <fullName evidence="9">ABC-type lipoprotein release transport system permease subunit</fullName>
    </submittedName>
</protein>
<dbReference type="Proteomes" id="UP000248198">
    <property type="component" value="Unassembled WGS sequence"/>
</dbReference>
<feature type="domain" description="ABC3 transporter permease C-terminal" evidence="7">
    <location>
        <begin position="671"/>
        <end position="784"/>
    </location>
</feature>
<organism evidence="9 10">
    <name type="scientific">Pedobacter nutrimenti</name>
    <dbReference type="NCBI Taxonomy" id="1241337"/>
    <lineage>
        <taxon>Bacteria</taxon>
        <taxon>Pseudomonadati</taxon>
        <taxon>Bacteroidota</taxon>
        <taxon>Sphingobacteriia</taxon>
        <taxon>Sphingobacteriales</taxon>
        <taxon>Sphingobacteriaceae</taxon>
        <taxon>Pedobacter</taxon>
    </lineage>
</organism>
<dbReference type="EMBL" id="QKLU01000011">
    <property type="protein sequence ID" value="PYF68837.1"/>
    <property type="molecule type" value="Genomic_DNA"/>
</dbReference>